<dbReference type="EMBL" id="KN817631">
    <property type="protein sequence ID" value="KJA15929.1"/>
    <property type="molecule type" value="Genomic_DNA"/>
</dbReference>
<feature type="region of interest" description="Disordered" evidence="1">
    <location>
        <begin position="81"/>
        <end position="105"/>
    </location>
</feature>
<gene>
    <name evidence="2" type="ORF">HYPSUDRAFT_207434</name>
</gene>
<reference evidence="3" key="1">
    <citation type="submission" date="2014-04" db="EMBL/GenBank/DDBJ databases">
        <title>Evolutionary Origins and Diversification of the Mycorrhizal Mutualists.</title>
        <authorList>
            <consortium name="DOE Joint Genome Institute"/>
            <consortium name="Mycorrhizal Genomics Consortium"/>
            <person name="Kohler A."/>
            <person name="Kuo A."/>
            <person name="Nagy L.G."/>
            <person name="Floudas D."/>
            <person name="Copeland A."/>
            <person name="Barry K.W."/>
            <person name="Cichocki N."/>
            <person name="Veneault-Fourrey C."/>
            <person name="LaButti K."/>
            <person name="Lindquist E.A."/>
            <person name="Lipzen A."/>
            <person name="Lundell T."/>
            <person name="Morin E."/>
            <person name="Murat C."/>
            <person name="Riley R."/>
            <person name="Ohm R."/>
            <person name="Sun H."/>
            <person name="Tunlid A."/>
            <person name="Henrissat B."/>
            <person name="Grigoriev I.V."/>
            <person name="Hibbett D.S."/>
            <person name="Martin F."/>
        </authorList>
    </citation>
    <scope>NUCLEOTIDE SEQUENCE [LARGE SCALE GENOMIC DNA]</scope>
    <source>
        <strain evidence="3">FD-334 SS-4</strain>
    </source>
</reference>
<dbReference type="Proteomes" id="UP000054270">
    <property type="component" value="Unassembled WGS sequence"/>
</dbReference>
<name>A0A0D2N9X2_HYPSF</name>
<feature type="compositionally biased region" description="Low complexity" evidence="1">
    <location>
        <begin position="35"/>
        <end position="45"/>
    </location>
</feature>
<proteinExistence type="predicted"/>
<sequence length="181" mass="19410">MVRKGEAAAERAPVIDATAIHFRLDVPKGVTTDAPSRNSRRPLNSPRRHRRHHPTPPSRVLMLDSRARTANSEARTLRRCACRVPPPPPPLGCRDADDDNTPPSHDARLPATKLSLATQAACVGIAVPPSPPTMPRSTTNNDMVLHAAHSQSSASAPGITPPPRAATLRRCRAPLLATSHT</sequence>
<accession>A0A0D2N9X2</accession>
<evidence type="ECO:0000313" key="3">
    <source>
        <dbReference type="Proteomes" id="UP000054270"/>
    </source>
</evidence>
<organism evidence="2 3">
    <name type="scientific">Hypholoma sublateritium (strain FD-334 SS-4)</name>
    <dbReference type="NCBI Taxonomy" id="945553"/>
    <lineage>
        <taxon>Eukaryota</taxon>
        <taxon>Fungi</taxon>
        <taxon>Dikarya</taxon>
        <taxon>Basidiomycota</taxon>
        <taxon>Agaricomycotina</taxon>
        <taxon>Agaricomycetes</taxon>
        <taxon>Agaricomycetidae</taxon>
        <taxon>Agaricales</taxon>
        <taxon>Agaricineae</taxon>
        <taxon>Strophariaceae</taxon>
        <taxon>Hypholoma</taxon>
    </lineage>
</organism>
<keyword evidence="3" id="KW-1185">Reference proteome</keyword>
<evidence type="ECO:0000313" key="2">
    <source>
        <dbReference type="EMBL" id="KJA15929.1"/>
    </source>
</evidence>
<feature type="region of interest" description="Disordered" evidence="1">
    <location>
        <begin position="28"/>
        <end position="59"/>
    </location>
</feature>
<protein>
    <submittedName>
        <fullName evidence="2">Uncharacterized protein</fullName>
    </submittedName>
</protein>
<dbReference type="AlphaFoldDB" id="A0A0D2N9X2"/>
<evidence type="ECO:0000256" key="1">
    <source>
        <dbReference type="SAM" id="MobiDB-lite"/>
    </source>
</evidence>